<dbReference type="CDD" id="cd00865">
    <property type="entry name" value="PEBP_bact_arch"/>
    <property type="match status" value="1"/>
</dbReference>
<dbReference type="AlphaFoldDB" id="A0A1E2VF15"/>
<protein>
    <submittedName>
        <fullName evidence="1">Phospholipid-binding protein</fullName>
    </submittedName>
</protein>
<dbReference type="NCBIfam" id="TIGR00481">
    <property type="entry name" value="YbhB/YbcL family Raf kinase inhibitor-like protein"/>
    <property type="match status" value="1"/>
</dbReference>
<dbReference type="STRING" id="197479.BFW38_17365"/>
<proteinExistence type="predicted"/>
<comment type="caution">
    <text evidence="1">The sequence shown here is derived from an EMBL/GenBank/DDBJ whole genome shotgun (WGS) entry which is preliminary data.</text>
</comment>
<dbReference type="Pfam" id="PF01161">
    <property type="entry name" value="PBP"/>
    <property type="match status" value="1"/>
</dbReference>
<dbReference type="InterPro" id="IPR005247">
    <property type="entry name" value="YbhB_YbcL/LppC-like"/>
</dbReference>
<dbReference type="SUPFAM" id="SSF49777">
    <property type="entry name" value="PEBP-like"/>
    <property type="match status" value="1"/>
</dbReference>
<dbReference type="PANTHER" id="PTHR30289">
    <property type="entry name" value="UNCHARACTERIZED PROTEIN YBCL-RELATED"/>
    <property type="match status" value="1"/>
</dbReference>
<dbReference type="PANTHER" id="PTHR30289:SF1">
    <property type="entry name" value="PEBP (PHOSPHATIDYLETHANOLAMINE-BINDING PROTEIN) FAMILY PROTEIN"/>
    <property type="match status" value="1"/>
</dbReference>
<dbReference type="InterPro" id="IPR008914">
    <property type="entry name" value="PEBP"/>
</dbReference>
<keyword evidence="2" id="KW-1185">Reference proteome</keyword>
<dbReference type="Gene3D" id="3.90.280.10">
    <property type="entry name" value="PEBP-like"/>
    <property type="match status" value="1"/>
</dbReference>
<reference evidence="1 2" key="1">
    <citation type="submission" date="2016-08" db="EMBL/GenBank/DDBJ databases">
        <authorList>
            <person name="Seilhamer J.J."/>
        </authorList>
    </citation>
    <scope>NUCLEOTIDE SEQUENCE [LARGE SCALE GENOMIC DNA]</scope>
    <source>
        <strain evidence="1 2">PH27A</strain>
    </source>
</reference>
<sequence length="157" mass="16842">MAFAPSSMSLTSPQFSAMGAIPKANSAEAEDRSPALSWTAGPEGTQAYAVICHDPDAPLVQNGTYGYVHWVLYNLPAETMSLDEGTQVGTSGVNDGGRLGYGGPMPPEGHGPHCYYFWVLALDQVLDLPEGLTLPEFLTQIEPHLLGMSRLIGTYER</sequence>
<accession>A0A1E2VF15</accession>
<dbReference type="InterPro" id="IPR036610">
    <property type="entry name" value="PEBP-like_sf"/>
</dbReference>
<evidence type="ECO:0000313" key="2">
    <source>
        <dbReference type="Proteomes" id="UP000094291"/>
    </source>
</evidence>
<dbReference type="OrthoDB" id="9797506at2"/>
<organism evidence="1 2">
    <name type="scientific">Terasakiispira papahanaumokuakeensis</name>
    <dbReference type="NCBI Taxonomy" id="197479"/>
    <lineage>
        <taxon>Bacteria</taxon>
        <taxon>Pseudomonadati</taxon>
        <taxon>Pseudomonadota</taxon>
        <taxon>Gammaproteobacteria</taxon>
        <taxon>Oceanospirillales</taxon>
        <taxon>Terasakiispira</taxon>
    </lineage>
</organism>
<name>A0A1E2VF15_9GAMM</name>
<evidence type="ECO:0000313" key="1">
    <source>
        <dbReference type="EMBL" id="ODC05563.1"/>
    </source>
</evidence>
<dbReference type="EMBL" id="MDTQ01000001">
    <property type="protein sequence ID" value="ODC05563.1"/>
    <property type="molecule type" value="Genomic_DNA"/>
</dbReference>
<dbReference type="RefSeq" id="WP_069000583.1">
    <property type="nucleotide sequence ID" value="NZ_MDTQ01000001.1"/>
</dbReference>
<gene>
    <name evidence="1" type="ORF">BFW38_17365</name>
</gene>
<dbReference type="Proteomes" id="UP000094291">
    <property type="component" value="Unassembled WGS sequence"/>
</dbReference>